<feature type="domain" description="Major facilitator superfamily (MFS) profile" evidence="7">
    <location>
        <begin position="87"/>
        <end position="491"/>
    </location>
</feature>
<dbReference type="PROSITE" id="PS50850">
    <property type="entry name" value="MFS"/>
    <property type="match status" value="1"/>
</dbReference>
<feature type="region of interest" description="Disordered" evidence="5">
    <location>
        <begin position="520"/>
        <end position="555"/>
    </location>
</feature>
<feature type="compositionally biased region" description="Basic and acidic residues" evidence="5">
    <location>
        <begin position="12"/>
        <end position="21"/>
    </location>
</feature>
<dbReference type="GO" id="GO:0005886">
    <property type="term" value="C:plasma membrane"/>
    <property type="evidence" value="ECO:0007669"/>
    <property type="project" value="TreeGrafter"/>
</dbReference>
<feature type="region of interest" description="Disordered" evidence="5">
    <location>
        <begin position="1"/>
        <end position="36"/>
    </location>
</feature>
<comment type="subcellular location">
    <subcellularLocation>
        <location evidence="1">Membrane</location>
        <topology evidence="1">Multi-pass membrane protein</topology>
    </subcellularLocation>
</comment>
<accession>A0A1E4TU07</accession>
<keyword evidence="3 6" id="KW-1133">Transmembrane helix</keyword>
<keyword evidence="2 6" id="KW-0812">Transmembrane</keyword>
<dbReference type="FunFam" id="1.20.1250.20:FF:000276">
    <property type="entry name" value="Sugar transporter family protein"/>
    <property type="match status" value="1"/>
</dbReference>
<dbReference type="PANTHER" id="PTHR23508:SF10">
    <property type="entry name" value="CARBOXYLIC ACID TRANSPORTER PROTEIN HOMOLOG"/>
    <property type="match status" value="1"/>
</dbReference>
<evidence type="ECO:0000313" key="8">
    <source>
        <dbReference type="EMBL" id="ODV95204.1"/>
    </source>
</evidence>
<feature type="compositionally biased region" description="Basic and acidic residues" evidence="5">
    <location>
        <begin position="534"/>
        <end position="555"/>
    </location>
</feature>
<feature type="compositionally biased region" description="Low complexity" evidence="5">
    <location>
        <begin position="23"/>
        <end position="34"/>
    </location>
</feature>
<evidence type="ECO:0000259" key="7">
    <source>
        <dbReference type="PROSITE" id="PS50850"/>
    </source>
</evidence>
<evidence type="ECO:0000256" key="5">
    <source>
        <dbReference type="SAM" id="MobiDB-lite"/>
    </source>
</evidence>
<gene>
    <name evidence="8" type="ORF">PACTADRAFT_49945</name>
</gene>
<evidence type="ECO:0000256" key="3">
    <source>
        <dbReference type="ARBA" id="ARBA00022989"/>
    </source>
</evidence>
<evidence type="ECO:0000256" key="6">
    <source>
        <dbReference type="SAM" id="Phobius"/>
    </source>
</evidence>
<feature type="transmembrane region" description="Helical" evidence="6">
    <location>
        <begin position="209"/>
        <end position="231"/>
    </location>
</feature>
<feature type="transmembrane region" description="Helical" evidence="6">
    <location>
        <begin position="243"/>
        <end position="262"/>
    </location>
</feature>
<dbReference type="InterPro" id="IPR036259">
    <property type="entry name" value="MFS_trans_sf"/>
</dbReference>
<reference evidence="9" key="1">
    <citation type="submission" date="2016-05" db="EMBL/GenBank/DDBJ databases">
        <title>Comparative genomics of biotechnologically important yeasts.</title>
        <authorList>
            <consortium name="DOE Joint Genome Institute"/>
            <person name="Riley R."/>
            <person name="Haridas S."/>
            <person name="Wolfe K.H."/>
            <person name="Lopes M.R."/>
            <person name="Hittinger C.T."/>
            <person name="Goker M."/>
            <person name="Salamov A."/>
            <person name="Wisecaver J."/>
            <person name="Long T.M."/>
            <person name="Aerts A.L."/>
            <person name="Barry K."/>
            <person name="Choi C."/>
            <person name="Clum A."/>
            <person name="Coughlan A.Y."/>
            <person name="Deshpande S."/>
            <person name="Douglass A.P."/>
            <person name="Hanson S.J."/>
            <person name="Klenk H.-P."/>
            <person name="Labutti K."/>
            <person name="Lapidus A."/>
            <person name="Lindquist E."/>
            <person name="Lipzen A."/>
            <person name="Meier-Kolthoff J.P."/>
            <person name="Ohm R.A."/>
            <person name="Otillar R.P."/>
            <person name="Pangilinan J."/>
            <person name="Peng Y."/>
            <person name="Rokas A."/>
            <person name="Rosa C.A."/>
            <person name="Scheuner C."/>
            <person name="Sibirny A.A."/>
            <person name="Slot J.C."/>
            <person name="Stielow J.B."/>
            <person name="Sun H."/>
            <person name="Kurtzman C.P."/>
            <person name="Blackwell M."/>
            <person name="Grigoriev I.V."/>
            <person name="Jeffries T.W."/>
        </authorList>
    </citation>
    <scope>NUCLEOTIDE SEQUENCE [LARGE SCALE GENOMIC DNA]</scope>
    <source>
        <strain evidence="9">NRRL Y-2460</strain>
    </source>
</reference>
<feature type="transmembrane region" description="Helical" evidence="6">
    <location>
        <begin position="152"/>
        <end position="171"/>
    </location>
</feature>
<feature type="transmembrane region" description="Helical" evidence="6">
    <location>
        <begin position="368"/>
        <end position="387"/>
    </location>
</feature>
<dbReference type="AlphaFoldDB" id="A0A1E4TU07"/>
<dbReference type="STRING" id="669874.A0A1E4TU07"/>
<protein>
    <recommendedName>
        <fullName evidence="7">Major facilitator superfamily (MFS) profile domain-containing protein</fullName>
    </recommendedName>
</protein>
<feature type="transmembrane region" description="Helical" evidence="6">
    <location>
        <begin position="298"/>
        <end position="316"/>
    </location>
</feature>
<dbReference type="PANTHER" id="PTHR23508">
    <property type="entry name" value="CARBOXYLIC ACID TRANSPORTER PROTEIN HOMOLOG"/>
    <property type="match status" value="1"/>
</dbReference>
<dbReference type="Pfam" id="PF00083">
    <property type="entry name" value="Sugar_tr"/>
    <property type="match status" value="1"/>
</dbReference>
<dbReference type="EMBL" id="KV454014">
    <property type="protein sequence ID" value="ODV95204.1"/>
    <property type="molecule type" value="Genomic_DNA"/>
</dbReference>
<feature type="transmembrane region" description="Helical" evidence="6">
    <location>
        <begin position="177"/>
        <end position="197"/>
    </location>
</feature>
<feature type="transmembrane region" description="Helical" evidence="6">
    <location>
        <begin position="123"/>
        <end position="145"/>
    </location>
</feature>
<dbReference type="InterPro" id="IPR005828">
    <property type="entry name" value="MFS_sugar_transport-like"/>
</dbReference>
<keyword evidence="9" id="KW-1185">Reference proteome</keyword>
<evidence type="ECO:0000313" key="9">
    <source>
        <dbReference type="Proteomes" id="UP000094236"/>
    </source>
</evidence>
<dbReference type="InterPro" id="IPR020846">
    <property type="entry name" value="MFS_dom"/>
</dbReference>
<dbReference type="OrthoDB" id="5296287at2759"/>
<evidence type="ECO:0000256" key="4">
    <source>
        <dbReference type="ARBA" id="ARBA00023136"/>
    </source>
</evidence>
<feature type="transmembrane region" description="Helical" evidence="6">
    <location>
        <begin position="85"/>
        <end position="103"/>
    </location>
</feature>
<dbReference type="Gene3D" id="1.20.1250.20">
    <property type="entry name" value="MFS general substrate transporter like domains"/>
    <property type="match status" value="1"/>
</dbReference>
<dbReference type="GO" id="GO:0015355">
    <property type="term" value="F:secondary active monocarboxylate transmembrane transporter activity"/>
    <property type="evidence" value="ECO:0007669"/>
    <property type="project" value="TreeGrafter"/>
</dbReference>
<feature type="transmembrane region" description="Helical" evidence="6">
    <location>
        <begin position="468"/>
        <end position="487"/>
    </location>
</feature>
<organism evidence="8 9">
    <name type="scientific">Pachysolen tannophilus NRRL Y-2460</name>
    <dbReference type="NCBI Taxonomy" id="669874"/>
    <lineage>
        <taxon>Eukaryota</taxon>
        <taxon>Fungi</taxon>
        <taxon>Dikarya</taxon>
        <taxon>Ascomycota</taxon>
        <taxon>Saccharomycotina</taxon>
        <taxon>Pichiomycetes</taxon>
        <taxon>Pachysolenaceae</taxon>
        <taxon>Pachysolen</taxon>
    </lineage>
</organism>
<evidence type="ECO:0000256" key="2">
    <source>
        <dbReference type="ARBA" id="ARBA00022692"/>
    </source>
</evidence>
<dbReference type="Proteomes" id="UP000094236">
    <property type="component" value="Unassembled WGS sequence"/>
</dbReference>
<sequence length="555" mass="61831">MNNLESGSRRKNSLEDSHIEDQNNSNGNNTTNSNVVKKPDFSARAIKHYFATRFPELIPSKEIFHENKQMLNPFPALKKIPGKQWLLMSAGFWAWTWDAFDYFSVSLNVSKLASDFDVSTTDITWGITLVLMLRTVGALIFGFAGDRYGRKWALVVNLICMCILEIGTGFIKTYRQFLGIRACFGVIMGGVYGNAAATVLDDCPVDAKGFLSGLLQQGYAFGYLLAVVFTRAIADTTSKSWRALFWFAAGICFLIIIFRSILPETTAFKKKIAFAKYQKNHNIAQLTFKEKALVSLKIYWLMMIYMVLLMAGFNFMSHGSQDLFPTFLTKQLNFGDNRSTVTNCVANFGALTGGVVVGHFSNFVGRRLSVIICCIIGGALIYPWAFVTNNGIDAAVFFLQFMVQGAWGVIPIHLSELCPPEFRSLIVGLAYQLGNLASSASSTIETRIGERFPMTNEEGVEIYDYGKVMAIFMGCVFGYVLLMTFLGPEHRGASLVRQLEKDGEEKEIIAEVNDQELLLQEKRNSISSTPDTESSNKELDEDAQKLDATKSDVDV</sequence>
<proteinExistence type="predicted"/>
<dbReference type="GO" id="GO:0035879">
    <property type="term" value="P:plasma membrane lactate transport"/>
    <property type="evidence" value="ECO:0007669"/>
    <property type="project" value="TreeGrafter"/>
</dbReference>
<name>A0A1E4TU07_PACTA</name>
<dbReference type="SUPFAM" id="SSF103473">
    <property type="entry name" value="MFS general substrate transporter"/>
    <property type="match status" value="1"/>
</dbReference>
<dbReference type="CDD" id="cd17316">
    <property type="entry name" value="MFS_SV2_like"/>
    <property type="match status" value="1"/>
</dbReference>
<evidence type="ECO:0000256" key="1">
    <source>
        <dbReference type="ARBA" id="ARBA00004141"/>
    </source>
</evidence>
<keyword evidence="4 6" id="KW-0472">Membrane</keyword>